<organism evidence="4 5">
    <name type="scientific">Cervus elaphus hippelaphus</name>
    <name type="common">European red deer</name>
    <dbReference type="NCBI Taxonomy" id="46360"/>
    <lineage>
        <taxon>Eukaryota</taxon>
        <taxon>Metazoa</taxon>
        <taxon>Chordata</taxon>
        <taxon>Craniata</taxon>
        <taxon>Vertebrata</taxon>
        <taxon>Euteleostomi</taxon>
        <taxon>Mammalia</taxon>
        <taxon>Eutheria</taxon>
        <taxon>Laurasiatheria</taxon>
        <taxon>Artiodactyla</taxon>
        <taxon>Ruminantia</taxon>
        <taxon>Pecora</taxon>
        <taxon>Cervidae</taxon>
        <taxon>Cervinae</taxon>
        <taxon>Cervus</taxon>
    </lineage>
</organism>
<proteinExistence type="predicted"/>
<evidence type="ECO:0000256" key="3">
    <source>
        <dbReference type="SAM" id="MobiDB-lite"/>
    </source>
</evidence>
<dbReference type="EMBL" id="MKHE01000015">
    <property type="protein sequence ID" value="OWK07529.1"/>
    <property type="molecule type" value="Genomic_DNA"/>
</dbReference>
<feature type="non-terminal residue" evidence="4">
    <location>
        <position position="1"/>
    </location>
</feature>
<dbReference type="GO" id="GO:0005525">
    <property type="term" value="F:GTP binding"/>
    <property type="evidence" value="ECO:0007669"/>
    <property type="project" value="UniProtKB-KW"/>
</dbReference>
<dbReference type="AlphaFoldDB" id="A0A212CNB8"/>
<sequence length="332" mass="36034">LHTFSTVVPKQSWIGTSLATKEGDKSCRAGVHLTPAQLNVERTQQVRWQLTGLELREPRGKPWCAIRRFREPGALPQSLGHPGRPLPTEGMDPRSSLESLCGDGDAAWLSHGASAHCIDKRSSAGWAQGSEPATQSCCSILEESTLARCQAGAGTPLIQPSFAPHDHSGGISLKRVLTWLLAVTFGGVSPQAGPVAGCRSVTRSYYRGAAGALLVYDITSRETYNALTNWLTDARMLASQNIVIILCGNKKDLDTDRELMFLETSALTGENVEEAFVQCARKILNKIESVRRCGLETAAVPPPCAGPERTGVWLLRQLGAQVFVQWYLGHNY</sequence>
<dbReference type="InterPro" id="IPR001806">
    <property type="entry name" value="Small_GTPase"/>
</dbReference>
<dbReference type="InterPro" id="IPR027417">
    <property type="entry name" value="P-loop_NTPase"/>
</dbReference>
<dbReference type="GO" id="GO:0003924">
    <property type="term" value="F:GTPase activity"/>
    <property type="evidence" value="ECO:0007669"/>
    <property type="project" value="InterPro"/>
</dbReference>
<name>A0A212CNB8_CEREH</name>
<dbReference type="Pfam" id="PF00071">
    <property type="entry name" value="Ras"/>
    <property type="match status" value="1"/>
</dbReference>
<evidence type="ECO:0000256" key="1">
    <source>
        <dbReference type="ARBA" id="ARBA00022741"/>
    </source>
</evidence>
<evidence type="ECO:0000313" key="4">
    <source>
        <dbReference type="EMBL" id="OWK07529.1"/>
    </source>
</evidence>
<dbReference type="SMART" id="SM00175">
    <property type="entry name" value="RAB"/>
    <property type="match status" value="1"/>
</dbReference>
<dbReference type="PROSITE" id="PS51419">
    <property type="entry name" value="RAB"/>
    <property type="match status" value="1"/>
</dbReference>
<dbReference type="SMART" id="SM00173">
    <property type="entry name" value="RAS"/>
    <property type="match status" value="1"/>
</dbReference>
<protein>
    <submittedName>
        <fullName evidence="4">RAB4A</fullName>
    </submittedName>
</protein>
<dbReference type="PANTHER" id="PTHR47979">
    <property type="entry name" value="DRAB11-RELATED"/>
    <property type="match status" value="1"/>
</dbReference>
<evidence type="ECO:0000313" key="5">
    <source>
        <dbReference type="Proteomes" id="UP000242450"/>
    </source>
</evidence>
<dbReference type="SUPFAM" id="SSF52540">
    <property type="entry name" value="P-loop containing nucleoside triphosphate hydrolases"/>
    <property type="match status" value="1"/>
</dbReference>
<dbReference type="Proteomes" id="UP000242450">
    <property type="component" value="Chromosome 15"/>
</dbReference>
<reference evidence="4 5" key="1">
    <citation type="journal article" date="2018" name="Mol. Genet. Genomics">
        <title>The red deer Cervus elaphus genome CerEla1.0: sequencing, annotating, genes, and chromosomes.</title>
        <authorList>
            <person name="Bana N.A."/>
            <person name="Nyiri A."/>
            <person name="Nagy J."/>
            <person name="Frank K."/>
            <person name="Nagy T."/>
            <person name="Steger V."/>
            <person name="Schiller M."/>
            <person name="Lakatos P."/>
            <person name="Sugar L."/>
            <person name="Horn P."/>
            <person name="Barta E."/>
            <person name="Orosz L."/>
        </authorList>
    </citation>
    <scope>NUCLEOTIDE SEQUENCE [LARGE SCALE GENOMIC DNA]</scope>
    <source>
        <strain evidence="4">Hungarian</strain>
    </source>
</reference>
<accession>A0A212CNB8</accession>
<dbReference type="Gene3D" id="3.40.50.300">
    <property type="entry name" value="P-loop containing nucleotide triphosphate hydrolases"/>
    <property type="match status" value="1"/>
</dbReference>
<dbReference type="OrthoDB" id="9989112at2759"/>
<comment type="caution">
    <text evidence="4">The sequence shown here is derived from an EMBL/GenBank/DDBJ whole genome shotgun (WGS) entry which is preliminary data.</text>
</comment>
<gene>
    <name evidence="4" type="ORF">Celaphus_00008098</name>
</gene>
<feature type="region of interest" description="Disordered" evidence="3">
    <location>
        <begin position="74"/>
        <end position="97"/>
    </location>
</feature>
<keyword evidence="1" id="KW-0547">Nucleotide-binding</keyword>
<dbReference type="InterPro" id="IPR050209">
    <property type="entry name" value="Rab_GTPases_membrane_traffic"/>
</dbReference>
<keyword evidence="2" id="KW-0342">GTP-binding</keyword>
<keyword evidence="5" id="KW-1185">Reference proteome</keyword>
<evidence type="ECO:0000256" key="2">
    <source>
        <dbReference type="ARBA" id="ARBA00023134"/>
    </source>
</evidence>